<comment type="caution">
    <text evidence="1">The sequence shown here is derived from an EMBL/GenBank/DDBJ whole genome shotgun (WGS) entry which is preliminary data.</text>
</comment>
<dbReference type="AlphaFoldDB" id="A1ZYE4"/>
<gene>
    <name evidence="1" type="ORF">M23134_07728</name>
</gene>
<keyword evidence="2" id="KW-1185">Reference proteome</keyword>
<evidence type="ECO:0000313" key="1">
    <source>
        <dbReference type="EMBL" id="EAY24617.1"/>
    </source>
</evidence>
<reference evidence="1 2" key="1">
    <citation type="submission" date="2007-01" db="EMBL/GenBank/DDBJ databases">
        <authorList>
            <person name="Haygood M."/>
            <person name="Podell S."/>
            <person name="Anderson C."/>
            <person name="Hopkinson B."/>
            <person name="Roe K."/>
            <person name="Barbeau K."/>
            <person name="Gaasterland T."/>
            <person name="Ferriera S."/>
            <person name="Johnson J."/>
            <person name="Kravitz S."/>
            <person name="Beeson K."/>
            <person name="Sutton G."/>
            <person name="Rogers Y.-H."/>
            <person name="Friedman R."/>
            <person name="Frazier M."/>
            <person name="Venter J.C."/>
        </authorList>
    </citation>
    <scope>NUCLEOTIDE SEQUENCE [LARGE SCALE GENOMIC DNA]</scope>
    <source>
        <strain evidence="1 2">ATCC 23134</strain>
    </source>
</reference>
<proteinExistence type="predicted"/>
<dbReference type="Proteomes" id="UP000004095">
    <property type="component" value="Unassembled WGS sequence"/>
</dbReference>
<organism evidence="1 2">
    <name type="scientific">Microscilla marina ATCC 23134</name>
    <dbReference type="NCBI Taxonomy" id="313606"/>
    <lineage>
        <taxon>Bacteria</taxon>
        <taxon>Pseudomonadati</taxon>
        <taxon>Bacteroidota</taxon>
        <taxon>Cytophagia</taxon>
        <taxon>Cytophagales</taxon>
        <taxon>Microscillaceae</taxon>
        <taxon>Microscilla</taxon>
    </lineage>
</organism>
<evidence type="ECO:0000313" key="2">
    <source>
        <dbReference type="Proteomes" id="UP000004095"/>
    </source>
</evidence>
<sequence>MQRIVTLPNSKKQKFCTFANYRFITYYNNIQVHVKCHAQHTRHP</sequence>
<accession>A1ZYE4</accession>
<protein>
    <submittedName>
        <fullName evidence="1">Uncharacterized protein</fullName>
    </submittedName>
</protein>
<dbReference type="EMBL" id="AAWS01000065">
    <property type="protein sequence ID" value="EAY24617.1"/>
    <property type="molecule type" value="Genomic_DNA"/>
</dbReference>
<name>A1ZYE4_MICM2</name>